<dbReference type="OrthoDB" id="4024701at2"/>
<gene>
    <name evidence="2" type="ORF">B1H18_05920</name>
</gene>
<reference evidence="2 3" key="1">
    <citation type="submission" date="2017-02" db="EMBL/GenBank/DDBJ databases">
        <title>Draft Genome Sequence of Streptomyces tsukubaensis F601, a Producer of the immunosuppressant tacrolimus FK506.</title>
        <authorList>
            <person name="Zong G."/>
            <person name="Zhong C."/>
            <person name="Fu J."/>
            <person name="Qin R."/>
            <person name="Cao G."/>
        </authorList>
    </citation>
    <scope>NUCLEOTIDE SEQUENCE [LARGE SCALE GENOMIC DNA]</scope>
    <source>
        <strain evidence="2 3">F601</strain>
    </source>
</reference>
<protein>
    <submittedName>
        <fullName evidence="2">Uncharacterized protein</fullName>
    </submittedName>
</protein>
<evidence type="ECO:0000256" key="1">
    <source>
        <dbReference type="SAM" id="Phobius"/>
    </source>
</evidence>
<feature type="transmembrane region" description="Helical" evidence="1">
    <location>
        <begin position="166"/>
        <end position="186"/>
    </location>
</feature>
<dbReference type="EMBL" id="MVFC01000003">
    <property type="protein sequence ID" value="OON81687.1"/>
    <property type="molecule type" value="Genomic_DNA"/>
</dbReference>
<dbReference type="AlphaFoldDB" id="A0A1V4ACP2"/>
<keyword evidence="1" id="KW-0472">Membrane</keyword>
<dbReference type="RefSeq" id="WP_077965453.1">
    <property type="nucleotide sequence ID" value="NZ_CP045178.1"/>
</dbReference>
<accession>A0A1V4ACP2</accession>
<keyword evidence="1" id="KW-0812">Transmembrane</keyword>
<organism evidence="2 3">
    <name type="scientific">Streptomyces tsukubensis</name>
    <dbReference type="NCBI Taxonomy" id="83656"/>
    <lineage>
        <taxon>Bacteria</taxon>
        <taxon>Bacillati</taxon>
        <taxon>Actinomycetota</taxon>
        <taxon>Actinomycetes</taxon>
        <taxon>Kitasatosporales</taxon>
        <taxon>Streptomycetaceae</taxon>
        <taxon>Streptomyces</taxon>
    </lineage>
</organism>
<feature type="transmembrane region" description="Helical" evidence="1">
    <location>
        <begin position="12"/>
        <end position="32"/>
    </location>
</feature>
<comment type="caution">
    <text evidence="2">The sequence shown here is derived from an EMBL/GenBank/DDBJ whole genome shotgun (WGS) entry which is preliminary data.</text>
</comment>
<keyword evidence="1" id="KW-1133">Transmembrane helix</keyword>
<feature type="transmembrane region" description="Helical" evidence="1">
    <location>
        <begin position="198"/>
        <end position="220"/>
    </location>
</feature>
<keyword evidence="3" id="KW-1185">Reference proteome</keyword>
<feature type="transmembrane region" description="Helical" evidence="1">
    <location>
        <begin position="226"/>
        <end position="246"/>
    </location>
</feature>
<evidence type="ECO:0000313" key="2">
    <source>
        <dbReference type="EMBL" id="OON81687.1"/>
    </source>
</evidence>
<name>A0A1V4ACP2_9ACTN</name>
<sequence length="411" mass="44558">MRARNGDFVRAGVYTLLAAVLLGSAWALWRIAEGAHSDDVGFSKVTVVENGHPTGQLKVCGDHHREPSCMRREQVTVRDAGYETKRSGRLYTLEVARADGWATEYSFRNTTSNSADAVYERARSEKAVTLFWWRGSVRMIQAGEDGDTVTVRTTHYPGRLFSTPGALASLLFGFGLGPLWSALWLLMRGRRHPVVGAWQSMAPLSTFVIAGGAGAGAALLEPRPGAVVRVFAVVAVVLLIPGLLWLRRWTRTRLPGKSEVEPVEPVAVRPVAGGVAGTGPWKLSIKGPLYVGPDVLGTTPDPRARVGLMPLPGPLRVITVRPPYRSDPRAVRLYAAFSRQHEEAPGARQAVSGRRSRNTPPATFPLVAVCEVIDGPGQGSQVLIGARDPDMPEVLGAITGHARKWQRVHTR</sequence>
<dbReference type="Proteomes" id="UP000190539">
    <property type="component" value="Unassembled WGS sequence"/>
</dbReference>
<evidence type="ECO:0000313" key="3">
    <source>
        <dbReference type="Proteomes" id="UP000190539"/>
    </source>
</evidence>
<proteinExistence type="predicted"/>